<comment type="caution">
    <text evidence="2">The sequence shown here is derived from an EMBL/GenBank/DDBJ whole genome shotgun (WGS) entry which is preliminary data.</text>
</comment>
<protein>
    <submittedName>
        <fullName evidence="2">ImmA/IrrE family metallo-endopeptidase</fullName>
    </submittedName>
</protein>
<dbReference type="InterPro" id="IPR010359">
    <property type="entry name" value="IrrE_HExxH"/>
</dbReference>
<name>A0AA88F193_RHIRH</name>
<dbReference type="Pfam" id="PF06114">
    <property type="entry name" value="Peptidase_M78"/>
    <property type="match status" value="1"/>
</dbReference>
<organism evidence="2 3">
    <name type="scientific">Rhizobium rhizogenes</name>
    <name type="common">Agrobacterium rhizogenes</name>
    <dbReference type="NCBI Taxonomy" id="359"/>
    <lineage>
        <taxon>Bacteria</taxon>
        <taxon>Pseudomonadati</taxon>
        <taxon>Pseudomonadota</taxon>
        <taxon>Alphaproteobacteria</taxon>
        <taxon>Hyphomicrobiales</taxon>
        <taxon>Rhizobiaceae</taxon>
        <taxon>Rhizobium/Agrobacterium group</taxon>
        <taxon>Rhizobium</taxon>
    </lineage>
</organism>
<dbReference type="AlphaFoldDB" id="A0AA88F193"/>
<proteinExistence type="predicted"/>
<dbReference type="PANTHER" id="PTHR43236:SF2">
    <property type="entry name" value="BLL0069 PROTEIN"/>
    <property type="match status" value="1"/>
</dbReference>
<feature type="domain" description="IrrE N-terminal-like" evidence="1">
    <location>
        <begin position="39"/>
        <end position="162"/>
    </location>
</feature>
<reference evidence="2 3" key="1">
    <citation type="submission" date="2018-08" db="EMBL/GenBank/DDBJ databases">
        <title>Crown Gall in kiwifruit.</title>
        <authorList>
            <person name="Visnovsky S.B."/>
            <person name="Pitman A.R."/>
        </authorList>
    </citation>
    <scope>NUCLEOTIDE SEQUENCE [LARGE SCALE GENOMIC DNA]</scope>
    <source>
        <strain evidence="2 3">SBV_302_78_2</strain>
    </source>
</reference>
<accession>A0AA88F193</accession>
<dbReference type="Proteomes" id="UP000473658">
    <property type="component" value="Unassembled WGS sequence"/>
</dbReference>
<dbReference type="InterPro" id="IPR052345">
    <property type="entry name" value="Rad_response_metalloprotease"/>
</dbReference>
<dbReference type="PANTHER" id="PTHR43236">
    <property type="entry name" value="ANTITOXIN HIGA1"/>
    <property type="match status" value="1"/>
</dbReference>
<evidence type="ECO:0000313" key="2">
    <source>
        <dbReference type="EMBL" id="KAA3502574.1"/>
    </source>
</evidence>
<dbReference type="Gene3D" id="1.10.10.2910">
    <property type="match status" value="1"/>
</dbReference>
<evidence type="ECO:0000313" key="3">
    <source>
        <dbReference type="Proteomes" id="UP000473658"/>
    </source>
</evidence>
<dbReference type="EMBL" id="QRFF01000002">
    <property type="protein sequence ID" value="KAA3502574.1"/>
    <property type="molecule type" value="Genomic_DNA"/>
</dbReference>
<gene>
    <name evidence="2" type="ORF">DXM27_06170</name>
</gene>
<sequence>MGVTGLAKPNYAAVKRAVRRLHDEFDITAPPVNPVEIARNLGVDVMFAKFGGDFQNISGFYDCEDNAIYVNRDEFPLRQTFTVAHELGHQILHSEWAKSEDYKMLMRDGDYSGNEPHEKEANAFAAHLLVPRFMLDQYWKGSTVESLSKLFAVSVPMIKNRLAYEYGV</sequence>
<evidence type="ECO:0000259" key="1">
    <source>
        <dbReference type="Pfam" id="PF06114"/>
    </source>
</evidence>